<dbReference type="SUPFAM" id="SSF69360">
    <property type="entry name" value="Cell wall binding repeat"/>
    <property type="match status" value="1"/>
</dbReference>
<feature type="signal peptide" evidence="2">
    <location>
        <begin position="1"/>
        <end position="23"/>
    </location>
</feature>
<keyword evidence="2" id="KW-0732">Signal</keyword>
<keyword evidence="5" id="KW-1185">Reference proteome</keyword>
<dbReference type="PROSITE" id="PS50231">
    <property type="entry name" value="RICIN_B_LECTIN"/>
    <property type="match status" value="3"/>
</dbReference>
<evidence type="ECO:0000313" key="4">
    <source>
        <dbReference type="EMBL" id="OLU44986.1"/>
    </source>
</evidence>
<gene>
    <name evidence="4" type="ORF">BO225_09335</name>
</gene>
<evidence type="ECO:0000313" key="5">
    <source>
        <dbReference type="Proteomes" id="UP000186705"/>
    </source>
</evidence>
<evidence type="ECO:0000259" key="3">
    <source>
        <dbReference type="SMART" id="SM00458"/>
    </source>
</evidence>
<dbReference type="RefSeq" id="WP_076341991.1">
    <property type="nucleotide sequence ID" value="NZ_CAJTMI010000003.1"/>
</dbReference>
<feature type="compositionally biased region" description="Acidic residues" evidence="1">
    <location>
        <begin position="65"/>
        <end position="85"/>
    </location>
</feature>
<protein>
    <recommendedName>
        <fullName evidence="3">Ricin B lectin domain-containing protein</fullName>
    </recommendedName>
</protein>
<dbReference type="GeneID" id="78276142"/>
<dbReference type="SUPFAM" id="SSF50370">
    <property type="entry name" value="Ricin B-like lectins"/>
    <property type="match status" value="3"/>
</dbReference>
<dbReference type="CDD" id="cd00161">
    <property type="entry name" value="beta-trefoil_Ricin-like"/>
    <property type="match status" value="3"/>
</dbReference>
<dbReference type="Pfam" id="PF14200">
    <property type="entry name" value="RicinB_lectin_2"/>
    <property type="match status" value="4"/>
</dbReference>
<dbReference type="Proteomes" id="UP000186705">
    <property type="component" value="Unassembled WGS sequence"/>
</dbReference>
<evidence type="ECO:0000256" key="2">
    <source>
        <dbReference type="SAM" id="SignalP"/>
    </source>
</evidence>
<dbReference type="InterPro" id="IPR035992">
    <property type="entry name" value="Ricin_B-like_lectins"/>
</dbReference>
<feature type="domain" description="Ricin B lectin" evidence="3">
    <location>
        <begin position="822"/>
        <end position="958"/>
    </location>
</feature>
<comment type="caution">
    <text evidence="4">The sequence shown here is derived from an EMBL/GenBank/DDBJ whole genome shotgun (WGS) entry which is preliminary data.</text>
</comment>
<dbReference type="OrthoDB" id="3186156at2"/>
<feature type="domain" description="Ricin B lectin" evidence="3">
    <location>
        <begin position="662"/>
        <end position="799"/>
    </location>
</feature>
<dbReference type="SMART" id="SM00458">
    <property type="entry name" value="RICIN"/>
    <property type="match status" value="3"/>
</dbReference>
<proteinExistence type="predicted"/>
<dbReference type="STRING" id="1862672.BO225_09335"/>
<feature type="region of interest" description="Disordered" evidence="1">
    <location>
        <begin position="31"/>
        <end position="124"/>
    </location>
</feature>
<dbReference type="Gene3D" id="2.80.10.50">
    <property type="match status" value="6"/>
</dbReference>
<organism evidence="4 5">
    <name type="scientific">Dubosiella newyorkensis</name>
    <dbReference type="NCBI Taxonomy" id="1862672"/>
    <lineage>
        <taxon>Bacteria</taxon>
        <taxon>Bacillati</taxon>
        <taxon>Bacillota</taxon>
        <taxon>Erysipelotrichia</taxon>
        <taxon>Erysipelotrichales</taxon>
        <taxon>Erysipelotrichaceae</taxon>
        <taxon>Dubosiella</taxon>
    </lineage>
</organism>
<sequence>MIKKDYSLLVAAFIGLSSGWAVMNQEALASQSEEVLVVGEEQPASESPNEDSKSTVQTDIAHEDPDPDIEPTDEDQTLEQTENEEGTSGTIFQKEGESSPIGSSTIEEKKDADEEAPILETKPQQTVDVIETKEEVQIAPIKKVVAAPMKATGQTGWNNNKYYENGQLAIGEKKIGNTTHLFDNDGNPLVGFIQYDGKLVFCDAKGAIQTGSFTSADGRGKFTADSTGKIISSNLENIPYYNQNDGQWAMIHVGGLTLSSSGCVAMTATSVINHFNQTHYSPVDIAREMNKKGYLNAPGGYGTTSDVWEYIAKTYGLTYKNNLGYNSIIDSLLEGNIVAGAVGFSRWCPYYGGVTHEIYLSGYRNGQVYVHDPLHDNQQGWYSLSSVWDVRSKDSGDNLNGGPFYALGKIVKKIINSSLSSQGTIVIGDQRYTGKPITTKPIVGISQNGNYIQLQEGKDYTLSFENNTKPGQATVSVMGKGLYKGTLKKAFYIVDSTITNSRYTIHSKGNGNLVIDVPAGSKNKCVSLQIYQSNDTNAQQYYIEKQKNGYYTIKNRNSGLYLTTSSDWRNVHNGLKVTQQSLRNDLSSYWMIRSTANGHVFSTAIDSAYVLDIPAADFRNGNTLQIYTYNGSKAQLWSLDDLDAVIRNADALAQKSKGTISDGYYVIGSKINGNKVLDVTGASTNNGANVQIYTNNGTDAQLYRISYEGDYLKIMNVGSGKVLDVNGGSTKNGTNVQQFAWNGTRAQKWIAVKLEDGIKLVSALNTNLVLDLAGAQTKDGTNIAIYASNNTKAQRWTFIKKEDPRTAMNKMAQQGKKLVNVGTYEIHSMVDGSYNLDVTAANKNNGANIQLYADNNTGAQRWKISYDGNGYALIQNINSGKYLGTAGNQAKSGLNVIQSNLNGYATKWFFKNLNGSIQIVSALHKDYVLDLSGAHAVNGRNIQLYSNNGTNAQKWKFVKV</sequence>
<reference evidence="4 5" key="1">
    <citation type="submission" date="2016-11" db="EMBL/GenBank/DDBJ databases">
        <title>Description of two novel members of the family Erysipelotrichaceae: Ileibacterium lipovorans gen. nov., sp. nov. and Dubosiella newyorkensis, gen. nov., sp. nov.</title>
        <authorList>
            <person name="Cox L.M."/>
            <person name="Sohn J."/>
            <person name="Tyrrell K.L."/>
            <person name="Citron D.M."/>
            <person name="Lawson P.A."/>
            <person name="Patel N.B."/>
            <person name="Iizumi T."/>
            <person name="Perez-Perez G.I."/>
            <person name="Goldstein E.J."/>
            <person name="Blaser M.J."/>
        </authorList>
    </citation>
    <scope>NUCLEOTIDE SEQUENCE [LARGE SCALE GENOMIC DNA]</scope>
    <source>
        <strain evidence="4 5">NYU-BL-A4</strain>
    </source>
</reference>
<dbReference type="AlphaFoldDB" id="A0A1U7NKQ0"/>
<dbReference type="Gene3D" id="2.10.270.10">
    <property type="entry name" value="Cholin Binding"/>
    <property type="match status" value="1"/>
</dbReference>
<dbReference type="EMBL" id="MPKA01000090">
    <property type="protein sequence ID" value="OLU44986.1"/>
    <property type="molecule type" value="Genomic_DNA"/>
</dbReference>
<feature type="domain" description="Ricin B lectin" evidence="3">
    <location>
        <begin position="501"/>
        <end position="640"/>
    </location>
</feature>
<feature type="chain" id="PRO_5039232125" description="Ricin B lectin domain-containing protein" evidence="2">
    <location>
        <begin position="24"/>
        <end position="960"/>
    </location>
</feature>
<name>A0A1U7NKQ0_9FIRM</name>
<evidence type="ECO:0000256" key="1">
    <source>
        <dbReference type="SAM" id="MobiDB-lite"/>
    </source>
</evidence>
<accession>A0A1U7NKQ0</accession>
<dbReference type="InterPro" id="IPR000772">
    <property type="entry name" value="Ricin_B_lectin"/>
</dbReference>